<dbReference type="EMBL" id="QJPH01000210">
    <property type="protein sequence ID" value="PZN82625.1"/>
    <property type="molecule type" value="Genomic_DNA"/>
</dbReference>
<keyword evidence="1" id="KW-0732">Signal</keyword>
<sequence length="336" mass="34716">KNNCSKKLSKGGLMSNRINLKKLALGSLAAAALAASQGAIAHTRLETPTVVEGARVRNYEVIAHGCNSPSTGGKNAPTYGTSVVFPNAVSYNPIIGVNSNNTGATAGLAGTVYTTNKASSYYSPLAGIVTWIRGGGAWQSDQNEFQAGQNKVDAAGNKDGFWAGGSLFDQSITTSVDTPFYVQAVTIVPTSCVRSITFELAIADVCNINSVSTTATDNDVLYWSPIPNFSGVPGAPFGTPAGLPTSTNLPGGIPVGKPYSNYDGYTDVGHTLPGDGWGSPATLKITRNLTTNPLPAGCSGNGGQGDDIFVFPAAQQINAEIPVYSGANQTGTVYWH</sequence>
<dbReference type="Proteomes" id="UP000249396">
    <property type="component" value="Unassembled WGS sequence"/>
</dbReference>
<evidence type="ECO:0000313" key="2">
    <source>
        <dbReference type="EMBL" id="PZN82625.1"/>
    </source>
</evidence>
<feature type="signal peptide" evidence="1">
    <location>
        <begin position="1"/>
        <end position="41"/>
    </location>
</feature>
<organism evidence="2 3">
    <name type="scientific">Candidatus Methylumidiphilus alinenensis</name>
    <dbReference type="NCBI Taxonomy" id="2202197"/>
    <lineage>
        <taxon>Bacteria</taxon>
        <taxon>Pseudomonadati</taxon>
        <taxon>Pseudomonadota</taxon>
        <taxon>Gammaproteobacteria</taxon>
        <taxon>Methylococcales</taxon>
        <taxon>Candidatus Methylumidiphilus</taxon>
    </lineage>
</organism>
<gene>
    <name evidence="2" type="ORF">DM484_06095</name>
</gene>
<name>A0A2W4RF28_9GAMM</name>
<feature type="chain" id="PRO_5015892983" evidence="1">
    <location>
        <begin position="42"/>
        <end position="336"/>
    </location>
</feature>
<proteinExistence type="predicted"/>
<protein>
    <submittedName>
        <fullName evidence="2">Uncharacterized protein</fullName>
    </submittedName>
</protein>
<evidence type="ECO:0000313" key="3">
    <source>
        <dbReference type="Proteomes" id="UP000249396"/>
    </source>
</evidence>
<comment type="caution">
    <text evidence="2">The sequence shown here is derived from an EMBL/GenBank/DDBJ whole genome shotgun (WGS) entry which is preliminary data.</text>
</comment>
<feature type="non-terminal residue" evidence="2">
    <location>
        <position position="1"/>
    </location>
</feature>
<accession>A0A2W4RF28</accession>
<reference evidence="2 3" key="1">
    <citation type="journal article" date="2018" name="Aquat. Microb. Ecol.">
        <title>Gammaproteobacterial methanotrophs dominate.</title>
        <authorList>
            <person name="Rissanen A.J."/>
            <person name="Saarenheimo J."/>
            <person name="Tiirola M."/>
            <person name="Peura S."/>
            <person name="Aalto S.L."/>
            <person name="Karvinen A."/>
            <person name="Nykanen H."/>
        </authorList>
    </citation>
    <scope>NUCLEOTIDE SEQUENCE [LARGE SCALE GENOMIC DNA]</scope>
    <source>
        <strain evidence="2">AMbin10</strain>
    </source>
</reference>
<dbReference type="AlphaFoldDB" id="A0A2W4RF28"/>
<evidence type="ECO:0000256" key="1">
    <source>
        <dbReference type="SAM" id="SignalP"/>
    </source>
</evidence>